<feature type="transmembrane region" description="Helical" evidence="10">
    <location>
        <begin position="167"/>
        <end position="184"/>
    </location>
</feature>
<evidence type="ECO:0000256" key="2">
    <source>
        <dbReference type="ARBA" id="ARBA00022448"/>
    </source>
</evidence>
<comment type="similarity">
    <text evidence="8">Belongs to the two pore domain potassium channel (TC 1.A.1.8) family.</text>
</comment>
<evidence type="ECO:0000259" key="11">
    <source>
        <dbReference type="Pfam" id="PF07885"/>
    </source>
</evidence>
<protein>
    <recommendedName>
        <fullName evidence="11">Potassium channel domain-containing protein</fullName>
    </recommendedName>
</protein>
<sequence length="431" mass="49723">MNRKSSWLQTVRNSVLGPNESHLSLISVARNIQHTGSQIKQKRADLVYLFLLIIYTFAGAFMFKYFDGEYDERMIEAYNTRCNSAHRNEALRAIQMNYCNENNGIKCFKKMRSYLEEIENCYIRWHEVNKSPSYSMNDFVNSLVYSFSVYTTIGWGNIAADTTACRIATVLYAIIGIPLFFAFAKEAGLYFRPIFINLFNKFEKWCNRKCCKNGSAMSIEDEENDEARNFKKKRAKERASELYSDGPQLRVPEFEDRIIPKLQRQSSSLSMSGEDQLEERRRVFTAGVAVLIAYFLVNSLVLKMTTEFDFITSVYFSFTSVATIGFGDEFPNHPVVLLYNATFIAIGLVMFSMCYFILQEEIRTKASKASRKARKSFSKYSNVVIQQAKDQFSRRNSPHLIFVTEAGNQNSKFKKRRQSAPSLSNLAVQRK</sequence>
<keyword evidence="3 8" id="KW-0812">Transmembrane</keyword>
<name>A0A2A2K914_9BILA</name>
<dbReference type="PANTHER" id="PTHR11003:SF335">
    <property type="entry name" value="POTASSIUM CHANNEL DOMAIN-CONTAINING PROTEIN"/>
    <property type="match status" value="1"/>
</dbReference>
<gene>
    <name evidence="12" type="ORF">WR25_19391</name>
</gene>
<evidence type="ECO:0000256" key="5">
    <source>
        <dbReference type="ARBA" id="ARBA00023065"/>
    </source>
</evidence>
<evidence type="ECO:0000256" key="3">
    <source>
        <dbReference type="ARBA" id="ARBA00022692"/>
    </source>
</evidence>
<evidence type="ECO:0000313" key="12">
    <source>
        <dbReference type="EMBL" id="PAV70476.1"/>
    </source>
</evidence>
<keyword evidence="2 8" id="KW-0813">Transport</keyword>
<reference evidence="12 13" key="1">
    <citation type="journal article" date="2017" name="Curr. Biol.">
        <title>Genome architecture and evolution of a unichromosomal asexual nematode.</title>
        <authorList>
            <person name="Fradin H."/>
            <person name="Zegar C."/>
            <person name="Gutwein M."/>
            <person name="Lucas J."/>
            <person name="Kovtun M."/>
            <person name="Corcoran D."/>
            <person name="Baugh L.R."/>
            <person name="Kiontke K."/>
            <person name="Gunsalus K."/>
            <person name="Fitch D.H."/>
            <person name="Piano F."/>
        </authorList>
    </citation>
    <scope>NUCLEOTIDE SEQUENCE [LARGE SCALE GENOMIC DNA]</scope>
    <source>
        <strain evidence="12">PF1309</strain>
    </source>
</reference>
<keyword evidence="7 8" id="KW-0407">Ion channel</keyword>
<feature type="transmembrane region" description="Helical" evidence="10">
    <location>
        <begin position="283"/>
        <end position="301"/>
    </location>
</feature>
<evidence type="ECO:0000256" key="7">
    <source>
        <dbReference type="ARBA" id="ARBA00023303"/>
    </source>
</evidence>
<feature type="region of interest" description="Disordered" evidence="9">
    <location>
        <begin position="409"/>
        <end position="431"/>
    </location>
</feature>
<dbReference type="SUPFAM" id="SSF81324">
    <property type="entry name" value="Voltage-gated potassium channels"/>
    <property type="match status" value="2"/>
</dbReference>
<feature type="transmembrane region" description="Helical" evidence="10">
    <location>
        <begin position="308"/>
        <end position="326"/>
    </location>
</feature>
<keyword evidence="4 10" id="KW-1133">Transmembrane helix</keyword>
<comment type="subcellular location">
    <subcellularLocation>
        <location evidence="1">Membrane</location>
        <topology evidence="1">Multi-pass membrane protein</topology>
    </subcellularLocation>
</comment>
<comment type="caution">
    <text evidence="12">The sequence shown here is derived from an EMBL/GenBank/DDBJ whole genome shotgun (WGS) entry which is preliminary data.</text>
</comment>
<dbReference type="PRINTS" id="PR01333">
    <property type="entry name" value="2POREKCHANEL"/>
</dbReference>
<dbReference type="Gene3D" id="1.10.287.70">
    <property type="match status" value="1"/>
</dbReference>
<dbReference type="OrthoDB" id="297496at2759"/>
<feature type="transmembrane region" description="Helical" evidence="10">
    <location>
        <begin position="338"/>
        <end position="358"/>
    </location>
</feature>
<feature type="domain" description="Potassium channel" evidence="11">
    <location>
        <begin position="290"/>
        <end position="361"/>
    </location>
</feature>
<evidence type="ECO:0000256" key="4">
    <source>
        <dbReference type="ARBA" id="ARBA00022989"/>
    </source>
</evidence>
<keyword evidence="13" id="KW-1185">Reference proteome</keyword>
<feature type="domain" description="Potassium channel" evidence="11">
    <location>
        <begin position="134"/>
        <end position="188"/>
    </location>
</feature>
<evidence type="ECO:0000256" key="10">
    <source>
        <dbReference type="SAM" id="Phobius"/>
    </source>
</evidence>
<evidence type="ECO:0000256" key="1">
    <source>
        <dbReference type="ARBA" id="ARBA00004141"/>
    </source>
</evidence>
<evidence type="ECO:0000256" key="9">
    <source>
        <dbReference type="SAM" id="MobiDB-lite"/>
    </source>
</evidence>
<dbReference type="GO" id="GO:0015271">
    <property type="term" value="F:outward rectifier potassium channel activity"/>
    <property type="evidence" value="ECO:0007669"/>
    <property type="project" value="TreeGrafter"/>
</dbReference>
<organism evidence="12 13">
    <name type="scientific">Diploscapter pachys</name>
    <dbReference type="NCBI Taxonomy" id="2018661"/>
    <lineage>
        <taxon>Eukaryota</taxon>
        <taxon>Metazoa</taxon>
        <taxon>Ecdysozoa</taxon>
        <taxon>Nematoda</taxon>
        <taxon>Chromadorea</taxon>
        <taxon>Rhabditida</taxon>
        <taxon>Rhabditina</taxon>
        <taxon>Rhabditomorpha</taxon>
        <taxon>Rhabditoidea</taxon>
        <taxon>Rhabditidae</taxon>
        <taxon>Diploscapter</taxon>
    </lineage>
</organism>
<dbReference type="Pfam" id="PF07885">
    <property type="entry name" value="Ion_trans_2"/>
    <property type="match status" value="2"/>
</dbReference>
<keyword evidence="5 8" id="KW-0406">Ion transport</keyword>
<feature type="transmembrane region" description="Helical" evidence="10">
    <location>
        <begin position="139"/>
        <end position="160"/>
    </location>
</feature>
<dbReference type="InterPro" id="IPR013099">
    <property type="entry name" value="K_chnl_dom"/>
</dbReference>
<evidence type="ECO:0000256" key="8">
    <source>
        <dbReference type="RuleBase" id="RU003857"/>
    </source>
</evidence>
<dbReference type="GO" id="GO:0022841">
    <property type="term" value="F:potassium ion leak channel activity"/>
    <property type="evidence" value="ECO:0007669"/>
    <property type="project" value="TreeGrafter"/>
</dbReference>
<evidence type="ECO:0000313" key="13">
    <source>
        <dbReference type="Proteomes" id="UP000218231"/>
    </source>
</evidence>
<dbReference type="EMBL" id="LIAE01009275">
    <property type="protein sequence ID" value="PAV70476.1"/>
    <property type="molecule type" value="Genomic_DNA"/>
</dbReference>
<dbReference type="PANTHER" id="PTHR11003">
    <property type="entry name" value="POTASSIUM CHANNEL, SUBFAMILY K"/>
    <property type="match status" value="1"/>
</dbReference>
<evidence type="ECO:0000256" key="6">
    <source>
        <dbReference type="ARBA" id="ARBA00023136"/>
    </source>
</evidence>
<keyword evidence="6 10" id="KW-0472">Membrane</keyword>
<dbReference type="Proteomes" id="UP000218231">
    <property type="component" value="Unassembled WGS sequence"/>
</dbReference>
<feature type="compositionally biased region" description="Polar residues" evidence="9">
    <location>
        <begin position="419"/>
        <end position="431"/>
    </location>
</feature>
<feature type="transmembrane region" description="Helical" evidence="10">
    <location>
        <begin position="46"/>
        <end position="66"/>
    </location>
</feature>
<dbReference type="GO" id="GO:0030322">
    <property type="term" value="P:stabilization of membrane potential"/>
    <property type="evidence" value="ECO:0007669"/>
    <property type="project" value="TreeGrafter"/>
</dbReference>
<accession>A0A2A2K914</accession>
<dbReference type="AlphaFoldDB" id="A0A2A2K914"/>
<proteinExistence type="inferred from homology"/>
<dbReference type="GO" id="GO:0005886">
    <property type="term" value="C:plasma membrane"/>
    <property type="evidence" value="ECO:0007669"/>
    <property type="project" value="TreeGrafter"/>
</dbReference>
<dbReference type="InterPro" id="IPR003280">
    <property type="entry name" value="2pore_dom_K_chnl"/>
</dbReference>